<gene>
    <name evidence="13" type="ORF">GOODEAATRI_008699</name>
</gene>
<comment type="caution">
    <text evidence="13">The sequence shown here is derived from an EMBL/GenBank/DDBJ whole genome shotgun (WGS) entry which is preliminary data.</text>
</comment>
<evidence type="ECO:0000313" key="14">
    <source>
        <dbReference type="Proteomes" id="UP001476798"/>
    </source>
</evidence>
<evidence type="ECO:0000256" key="10">
    <source>
        <dbReference type="SAM" id="MobiDB-lite"/>
    </source>
</evidence>
<dbReference type="PANTHER" id="PTHR24346:SF47">
    <property type="entry name" value="SERINE_THREONINE-PROTEIN KINASE SIK2-RELATED"/>
    <property type="match status" value="1"/>
</dbReference>
<dbReference type="InterPro" id="IPR015940">
    <property type="entry name" value="UBA"/>
</dbReference>
<proteinExistence type="predicted"/>
<feature type="region of interest" description="Disordered" evidence="10">
    <location>
        <begin position="400"/>
        <end position="451"/>
    </location>
</feature>
<name>A0ABV0N915_9TELE</name>
<feature type="binding site" evidence="9">
    <location>
        <position position="55"/>
    </location>
    <ligand>
        <name>ATP</name>
        <dbReference type="ChEBI" id="CHEBI:30616"/>
    </ligand>
</feature>
<dbReference type="Pfam" id="PF00069">
    <property type="entry name" value="Pkinase"/>
    <property type="match status" value="1"/>
</dbReference>
<keyword evidence="5" id="KW-0418">Kinase</keyword>
<evidence type="ECO:0000256" key="4">
    <source>
        <dbReference type="ARBA" id="ARBA00022741"/>
    </source>
</evidence>
<dbReference type="SUPFAM" id="SSF56112">
    <property type="entry name" value="Protein kinase-like (PK-like)"/>
    <property type="match status" value="1"/>
</dbReference>
<keyword evidence="6 9" id="KW-0067">ATP-binding</keyword>
<sequence>MVIMTDTSRAAQPSPAQGRPLQVGFYEIIRTLGKGNFAVVKLAKHKVTKTQVAIKIIDKTRLSPSNLEKIYREVQIMKLLNHPHIIKLYQVCVLSYLHLLRFCMWSNNHLTSNGRMSEDEARKKFWQILTAVDYCHRHHIVHRDLKTENLLLDANMNIKLADFGFGNFYKAGEPLSTWCGSPPYAAPEVFEGKEYEGPQLDIWMLVVDPAKRISVAQIKQHRWMLADPSAARQTLSHSLTEYNSNLGDYSEPVLGIMNTLGIDRQRTIESLQSSSYNHFSAIYYLLLERVREHRAQQLSRHCGTWSQRPRSTSDSTGPEVIMESSETFRATPFSLPVKNTSPVYSEVECDQGGLFQLPVFTNSLPPSIFQRVVFPVEASLNRLLWNRSISPNSLLETSISEEVRPRDLEEEEATQTLGPLLPPTTSRRHTLAEVSAHGASSDSCLKSSSSPASTLQSAVGAMSTLLASGAEGGALLPAGAPLALSSHLLPPAQSSLPAASFQEGRRASDTSLTQGLTRQVVPPPSFNRGSRGSLGPAFSEHRSMLEEVLHQQSRFKRCSFVPTFEQNLILCVFSRMLQIQHQPQPQVQATQTGPTQNPLLFLAQQQSPSPPPTSTFAASSIFNTPSAQTALPPPRQQAPAGLWHQTLETSSFSGCSSPVSSCYASSLSPVASAAYLLEARLHISQQPQPLPFATLQHPRSATQGPFPVPSKLAVWSGGSASDVDHSMQELGLAGQQQLSSCVMVK</sequence>
<dbReference type="Pfam" id="PF23312">
    <property type="entry name" value="UBA_SIK3"/>
    <property type="match status" value="1"/>
</dbReference>
<accession>A0ABV0N915</accession>
<feature type="domain" description="Protein kinase" evidence="11">
    <location>
        <begin position="26"/>
        <end position="440"/>
    </location>
</feature>
<dbReference type="PROSITE" id="PS50011">
    <property type="entry name" value="PROTEIN_KINASE_DOM"/>
    <property type="match status" value="1"/>
</dbReference>
<keyword evidence="4 9" id="KW-0547">Nucleotide-binding</keyword>
<dbReference type="InterPro" id="IPR017441">
    <property type="entry name" value="Protein_kinase_ATP_BS"/>
</dbReference>
<evidence type="ECO:0000259" key="11">
    <source>
        <dbReference type="PROSITE" id="PS50011"/>
    </source>
</evidence>
<dbReference type="PROSITE" id="PS50030">
    <property type="entry name" value="UBA"/>
    <property type="match status" value="1"/>
</dbReference>
<dbReference type="Gene3D" id="1.10.510.10">
    <property type="entry name" value="Transferase(Phosphotransferase) domain 1"/>
    <property type="match status" value="1"/>
</dbReference>
<dbReference type="SMART" id="SM00220">
    <property type="entry name" value="S_TKc"/>
    <property type="match status" value="1"/>
</dbReference>
<evidence type="ECO:0000313" key="13">
    <source>
        <dbReference type="EMBL" id="MEQ2167888.1"/>
    </source>
</evidence>
<dbReference type="PANTHER" id="PTHR24346">
    <property type="entry name" value="MAP/MICROTUBULE AFFINITY-REGULATING KINASE"/>
    <property type="match status" value="1"/>
</dbReference>
<feature type="compositionally biased region" description="Low complexity" evidence="10">
    <location>
        <begin position="416"/>
        <end position="425"/>
    </location>
</feature>
<comment type="catalytic activity">
    <reaction evidence="7">
        <text>L-threonyl-[protein] + ATP = O-phospho-L-threonyl-[protein] + ADP + H(+)</text>
        <dbReference type="Rhea" id="RHEA:46608"/>
        <dbReference type="Rhea" id="RHEA-COMP:11060"/>
        <dbReference type="Rhea" id="RHEA-COMP:11605"/>
        <dbReference type="ChEBI" id="CHEBI:15378"/>
        <dbReference type="ChEBI" id="CHEBI:30013"/>
        <dbReference type="ChEBI" id="CHEBI:30616"/>
        <dbReference type="ChEBI" id="CHEBI:61977"/>
        <dbReference type="ChEBI" id="CHEBI:456216"/>
        <dbReference type="EC" id="2.7.11.1"/>
    </reaction>
</comment>
<dbReference type="EC" id="2.7.11.1" evidence="1"/>
<protein>
    <recommendedName>
        <fullName evidence="1">non-specific serine/threonine protein kinase</fullName>
        <ecNumber evidence="1">2.7.11.1</ecNumber>
    </recommendedName>
</protein>
<dbReference type="InterPro" id="IPR000719">
    <property type="entry name" value="Prot_kinase_dom"/>
</dbReference>
<evidence type="ECO:0000256" key="5">
    <source>
        <dbReference type="ARBA" id="ARBA00022777"/>
    </source>
</evidence>
<evidence type="ECO:0000256" key="6">
    <source>
        <dbReference type="ARBA" id="ARBA00022840"/>
    </source>
</evidence>
<dbReference type="Proteomes" id="UP001476798">
    <property type="component" value="Unassembled WGS sequence"/>
</dbReference>
<feature type="compositionally biased region" description="Low complexity" evidence="10">
    <location>
        <begin position="440"/>
        <end position="451"/>
    </location>
</feature>
<evidence type="ECO:0000256" key="1">
    <source>
        <dbReference type="ARBA" id="ARBA00012513"/>
    </source>
</evidence>
<reference evidence="13 14" key="1">
    <citation type="submission" date="2021-06" db="EMBL/GenBank/DDBJ databases">
        <authorList>
            <person name="Palmer J.M."/>
        </authorList>
    </citation>
    <scope>NUCLEOTIDE SEQUENCE [LARGE SCALE GENOMIC DNA]</scope>
    <source>
        <strain evidence="13 14">GA_2019</strain>
        <tissue evidence="13">Muscle</tissue>
    </source>
</reference>
<dbReference type="PROSITE" id="PS00107">
    <property type="entry name" value="PROTEIN_KINASE_ATP"/>
    <property type="match status" value="1"/>
</dbReference>
<evidence type="ECO:0000256" key="8">
    <source>
        <dbReference type="ARBA" id="ARBA00048679"/>
    </source>
</evidence>
<keyword evidence="3" id="KW-0808">Transferase</keyword>
<dbReference type="EMBL" id="JAHRIO010030454">
    <property type="protein sequence ID" value="MEQ2167888.1"/>
    <property type="molecule type" value="Genomic_DNA"/>
</dbReference>
<organism evidence="13 14">
    <name type="scientific">Goodea atripinnis</name>
    <dbReference type="NCBI Taxonomy" id="208336"/>
    <lineage>
        <taxon>Eukaryota</taxon>
        <taxon>Metazoa</taxon>
        <taxon>Chordata</taxon>
        <taxon>Craniata</taxon>
        <taxon>Vertebrata</taxon>
        <taxon>Euteleostomi</taxon>
        <taxon>Actinopterygii</taxon>
        <taxon>Neopterygii</taxon>
        <taxon>Teleostei</taxon>
        <taxon>Neoteleostei</taxon>
        <taxon>Acanthomorphata</taxon>
        <taxon>Ovalentaria</taxon>
        <taxon>Atherinomorphae</taxon>
        <taxon>Cyprinodontiformes</taxon>
        <taxon>Goodeidae</taxon>
        <taxon>Goodea</taxon>
    </lineage>
</organism>
<evidence type="ECO:0000256" key="2">
    <source>
        <dbReference type="ARBA" id="ARBA00022527"/>
    </source>
</evidence>
<dbReference type="InterPro" id="IPR011009">
    <property type="entry name" value="Kinase-like_dom_sf"/>
</dbReference>
<comment type="catalytic activity">
    <reaction evidence="8">
        <text>L-seryl-[protein] + ATP = O-phospho-L-seryl-[protein] + ADP + H(+)</text>
        <dbReference type="Rhea" id="RHEA:17989"/>
        <dbReference type="Rhea" id="RHEA-COMP:9863"/>
        <dbReference type="Rhea" id="RHEA-COMP:11604"/>
        <dbReference type="ChEBI" id="CHEBI:15378"/>
        <dbReference type="ChEBI" id="CHEBI:29999"/>
        <dbReference type="ChEBI" id="CHEBI:30616"/>
        <dbReference type="ChEBI" id="CHEBI:83421"/>
        <dbReference type="ChEBI" id="CHEBI:456216"/>
        <dbReference type="EC" id="2.7.11.1"/>
    </reaction>
</comment>
<evidence type="ECO:0000256" key="7">
    <source>
        <dbReference type="ARBA" id="ARBA00047899"/>
    </source>
</evidence>
<dbReference type="InterPro" id="IPR057380">
    <property type="entry name" value="UBA_SIK1/2/3"/>
</dbReference>
<keyword evidence="2" id="KW-0723">Serine/threonine-protein kinase</keyword>
<dbReference type="PROSITE" id="PS00108">
    <property type="entry name" value="PROTEIN_KINASE_ST"/>
    <property type="match status" value="1"/>
</dbReference>
<feature type="region of interest" description="Disordered" evidence="10">
    <location>
        <begin position="497"/>
        <end position="534"/>
    </location>
</feature>
<evidence type="ECO:0000259" key="12">
    <source>
        <dbReference type="PROSITE" id="PS50030"/>
    </source>
</evidence>
<dbReference type="InterPro" id="IPR008271">
    <property type="entry name" value="Ser/Thr_kinase_AS"/>
</dbReference>
<evidence type="ECO:0000256" key="3">
    <source>
        <dbReference type="ARBA" id="ARBA00022679"/>
    </source>
</evidence>
<feature type="domain" description="UBA" evidence="12">
    <location>
        <begin position="248"/>
        <end position="288"/>
    </location>
</feature>
<keyword evidence="14" id="KW-1185">Reference proteome</keyword>
<evidence type="ECO:0000256" key="9">
    <source>
        <dbReference type="PROSITE-ProRule" id="PRU10141"/>
    </source>
</evidence>